<dbReference type="AlphaFoldDB" id="A0A192A898"/>
<geneLocation type="plasmid" evidence="2">
    <name>pri-1</name>
</geneLocation>
<keyword evidence="2" id="KW-1185">Reference proteome</keyword>
<protein>
    <submittedName>
        <fullName evidence="1">Uncharacterized protein</fullName>
    </submittedName>
</protein>
<name>A0A192A898_9RALS</name>
<proteinExistence type="predicted"/>
<reference evidence="2" key="1">
    <citation type="submission" date="2016-06" db="EMBL/GenBank/DDBJ databases">
        <authorList>
            <person name="Xu Y."/>
            <person name="Nagy A."/>
            <person name="Yan X."/>
            <person name="Kim S.W."/>
            <person name="Haley B."/>
            <person name="Liu N.T."/>
            <person name="Nou X."/>
        </authorList>
    </citation>
    <scope>NUCLEOTIDE SEQUENCE [LARGE SCALE GENOMIC DNA]</scope>
    <source>
        <strain evidence="2">ATCC 49129</strain>
        <plasmid evidence="2">pri-1</plasmid>
    </source>
</reference>
<dbReference type="EMBL" id="CP016024">
    <property type="protein sequence ID" value="ANJ76496.1"/>
    <property type="molecule type" value="Genomic_DNA"/>
</dbReference>
<dbReference type="RefSeq" id="WP_024979571.1">
    <property type="nucleotide sequence ID" value="NZ_CP016024.1"/>
</dbReference>
<dbReference type="OrthoDB" id="6174143at2"/>
<dbReference type="GeneID" id="61529936"/>
<keyword evidence="1" id="KW-0614">Plasmid</keyword>
<dbReference type="Proteomes" id="UP000078572">
    <property type="component" value="Plasmid pRI-1"/>
</dbReference>
<gene>
    <name evidence="1" type="ORF">A9Y76_28315</name>
</gene>
<evidence type="ECO:0000313" key="2">
    <source>
        <dbReference type="Proteomes" id="UP000078572"/>
    </source>
</evidence>
<evidence type="ECO:0000313" key="1">
    <source>
        <dbReference type="EMBL" id="ANJ76496.1"/>
    </source>
</evidence>
<accession>A0A192A898</accession>
<sequence length="162" mass="18434">MASTTTTRFRTAQWDRARVAHLRVASDFARHLRQIASPVQICYQQLMQAYKGEPVGIECRSIHREAWGFVAPEMSGTEPWRIQRFDEDGFVGHTCHNSLQDAVESLLDEGFRVPDPGALDRIGASERWARGVRLAAVRQKFQEGLITYQQMLEEALAFQEVA</sequence>
<organism evidence="1 2">
    <name type="scientific">Ralstonia insidiosa</name>
    <dbReference type="NCBI Taxonomy" id="190721"/>
    <lineage>
        <taxon>Bacteria</taxon>
        <taxon>Pseudomonadati</taxon>
        <taxon>Pseudomonadota</taxon>
        <taxon>Betaproteobacteria</taxon>
        <taxon>Burkholderiales</taxon>
        <taxon>Burkholderiaceae</taxon>
        <taxon>Ralstonia</taxon>
    </lineage>
</organism>